<proteinExistence type="predicted"/>
<evidence type="ECO:0000313" key="2">
    <source>
        <dbReference type="Proteomes" id="UP000094828"/>
    </source>
</evidence>
<dbReference type="EMBL" id="LYDR01000116">
    <property type="protein sequence ID" value="ODA30018.1"/>
    <property type="molecule type" value="Genomic_DNA"/>
</dbReference>
<dbReference type="RefSeq" id="WP_068848944.1">
    <property type="nucleotide sequence ID" value="NZ_LYDR01000116.1"/>
</dbReference>
<comment type="caution">
    <text evidence="1">The sequence shown here is derived from an EMBL/GenBank/DDBJ whole genome shotgun (WGS) entry which is preliminary data.</text>
</comment>
<protein>
    <submittedName>
        <fullName evidence="1">Uncharacterized protein</fullName>
    </submittedName>
</protein>
<dbReference type="OrthoDB" id="213415at2"/>
<reference evidence="1 2" key="1">
    <citation type="submission" date="2016-05" db="EMBL/GenBank/DDBJ databases">
        <title>Genomic and physiological characterization of Planctopirus sp. isolated from fresh water lake.</title>
        <authorList>
            <person name="Subhash Y."/>
            <person name="Ramana C."/>
        </authorList>
    </citation>
    <scope>NUCLEOTIDE SEQUENCE [LARGE SCALE GENOMIC DNA]</scope>
    <source>
        <strain evidence="1 2">JC280</strain>
    </source>
</reference>
<gene>
    <name evidence="1" type="ORF">A6X21_06680</name>
</gene>
<dbReference type="Proteomes" id="UP000094828">
    <property type="component" value="Unassembled WGS sequence"/>
</dbReference>
<name>A0A1C3E9V8_9PLAN</name>
<evidence type="ECO:0000313" key="1">
    <source>
        <dbReference type="EMBL" id="ODA30018.1"/>
    </source>
</evidence>
<sequence>MPLQFHPAIARSTTSFPLPRPIVSLRVQDVWDAERFKSPLIDGQRTVGHSQGGSTIVIQGQVAAQAGEVRFTEAEMLATLLSLREALHVGESQPKFDLVLFFDPVTHERQYFRECSTTRLEWDLSEASLYTYSLTIQADDPQIHTA</sequence>
<accession>A0A1C3E9V8</accession>
<dbReference type="AlphaFoldDB" id="A0A1C3E9V8"/>
<keyword evidence="2" id="KW-1185">Reference proteome</keyword>
<organism evidence="1 2">
    <name type="scientific">Planctopirus hydrillae</name>
    <dbReference type="NCBI Taxonomy" id="1841610"/>
    <lineage>
        <taxon>Bacteria</taxon>
        <taxon>Pseudomonadati</taxon>
        <taxon>Planctomycetota</taxon>
        <taxon>Planctomycetia</taxon>
        <taxon>Planctomycetales</taxon>
        <taxon>Planctomycetaceae</taxon>
        <taxon>Planctopirus</taxon>
    </lineage>
</organism>